<name>A0A9E2NUL7_9LACO</name>
<comment type="subcellular location">
    <subcellularLocation>
        <location evidence="1">Cell envelope</location>
    </subcellularLocation>
</comment>
<dbReference type="Gene3D" id="3.40.50.1980">
    <property type="entry name" value="Nitrogenase molybdenum iron protein domain"/>
    <property type="match status" value="2"/>
</dbReference>
<keyword evidence="2" id="KW-0813">Transport</keyword>
<evidence type="ECO:0000256" key="4">
    <source>
        <dbReference type="ARBA" id="ARBA00022729"/>
    </source>
</evidence>
<dbReference type="PROSITE" id="PS51257">
    <property type="entry name" value="PROKAR_LIPOPROTEIN"/>
    <property type="match status" value="1"/>
</dbReference>
<dbReference type="InterPro" id="IPR006127">
    <property type="entry name" value="ZnuA-like"/>
</dbReference>
<dbReference type="AlphaFoldDB" id="A0A9E2NUL7"/>
<evidence type="ECO:0000313" key="5">
    <source>
        <dbReference type="EMBL" id="MBU3829398.1"/>
    </source>
</evidence>
<organism evidence="5 6">
    <name type="scientific">Candidatus Limosilactobacillus merdavium</name>
    <dbReference type="NCBI Taxonomy" id="2838651"/>
    <lineage>
        <taxon>Bacteria</taxon>
        <taxon>Bacillati</taxon>
        <taxon>Bacillota</taxon>
        <taxon>Bacilli</taxon>
        <taxon>Lactobacillales</taxon>
        <taxon>Lactobacillaceae</taxon>
        <taxon>Limosilactobacillus</taxon>
    </lineage>
</organism>
<evidence type="ECO:0000256" key="3">
    <source>
        <dbReference type="ARBA" id="ARBA00022723"/>
    </source>
</evidence>
<evidence type="ECO:0000313" key="6">
    <source>
        <dbReference type="Proteomes" id="UP000824180"/>
    </source>
</evidence>
<dbReference type="SUPFAM" id="SSF53807">
    <property type="entry name" value="Helical backbone' metal receptor"/>
    <property type="match status" value="1"/>
</dbReference>
<dbReference type="PANTHER" id="PTHR42953:SF1">
    <property type="entry name" value="METAL-BINDING PROTEIN HI_0362-RELATED"/>
    <property type="match status" value="1"/>
</dbReference>
<dbReference type="GO" id="GO:0030313">
    <property type="term" value="C:cell envelope"/>
    <property type="evidence" value="ECO:0007669"/>
    <property type="project" value="UniProtKB-SubCell"/>
</dbReference>
<keyword evidence="4" id="KW-0732">Signal</keyword>
<sequence>MKKYFIGVTSLIAVLAVILVLSCVPFKTTNTNKKTIRVITSLSFYGEAAERVAGKYGQVTSLINNSSVDPHDYQPGTAQAKQVGSANVVIENGLGYDEWLNKMVKSTNRTSSQEVINVGKLMDKHEGQNEHLWYEPQTMKKLALELAEQYGKLDPEHKEYYQEQAQTYINSLKPVEQEIAKIKANVRTGNNKVAVSEPVFDYSLSAMGYQIIDQHFEKAIEDGNDPSPQDIQELQSAIRNHEIAFFVENSQTSDHVVDGLVKLAKKNNIPVLKVTETKPNNAKSYQEWMLSQYRQLAKIQEGEK</sequence>
<evidence type="ECO:0000256" key="2">
    <source>
        <dbReference type="ARBA" id="ARBA00022448"/>
    </source>
</evidence>
<gene>
    <name evidence="5" type="ORF">H9843_00605</name>
</gene>
<accession>A0A9E2NUL7</accession>
<dbReference type="Pfam" id="PF01297">
    <property type="entry name" value="ZnuA"/>
    <property type="match status" value="1"/>
</dbReference>
<evidence type="ECO:0000256" key="1">
    <source>
        <dbReference type="ARBA" id="ARBA00004196"/>
    </source>
</evidence>
<dbReference type="GO" id="GO:0046872">
    <property type="term" value="F:metal ion binding"/>
    <property type="evidence" value="ECO:0007669"/>
    <property type="project" value="UniProtKB-KW"/>
</dbReference>
<dbReference type="EMBL" id="JAHLFK010000003">
    <property type="protein sequence ID" value="MBU3829398.1"/>
    <property type="molecule type" value="Genomic_DNA"/>
</dbReference>
<reference evidence="5" key="2">
    <citation type="submission" date="2021-04" db="EMBL/GenBank/DDBJ databases">
        <authorList>
            <person name="Gilroy R."/>
        </authorList>
    </citation>
    <scope>NUCLEOTIDE SEQUENCE</scope>
    <source>
        <strain evidence="5">876</strain>
    </source>
</reference>
<dbReference type="PANTHER" id="PTHR42953">
    <property type="entry name" value="HIGH-AFFINITY ZINC UPTAKE SYSTEM PROTEIN ZNUA-RELATED"/>
    <property type="match status" value="1"/>
</dbReference>
<dbReference type="Proteomes" id="UP000824180">
    <property type="component" value="Unassembled WGS sequence"/>
</dbReference>
<proteinExistence type="predicted"/>
<protein>
    <submittedName>
        <fullName evidence="5">Zinc ABC transporter substrate-binding protein</fullName>
    </submittedName>
</protein>
<keyword evidence="3" id="KW-0479">Metal-binding</keyword>
<dbReference type="GO" id="GO:0030001">
    <property type="term" value="P:metal ion transport"/>
    <property type="evidence" value="ECO:0007669"/>
    <property type="project" value="InterPro"/>
</dbReference>
<comment type="caution">
    <text evidence="5">The sequence shown here is derived from an EMBL/GenBank/DDBJ whole genome shotgun (WGS) entry which is preliminary data.</text>
</comment>
<reference evidence="5" key="1">
    <citation type="journal article" date="2021" name="PeerJ">
        <title>Extensive microbial diversity within the chicken gut microbiome revealed by metagenomics and culture.</title>
        <authorList>
            <person name="Gilroy R."/>
            <person name="Ravi A."/>
            <person name="Getino M."/>
            <person name="Pursley I."/>
            <person name="Horton D.L."/>
            <person name="Alikhan N.F."/>
            <person name="Baker D."/>
            <person name="Gharbi K."/>
            <person name="Hall N."/>
            <person name="Watson M."/>
            <person name="Adriaenssens E.M."/>
            <person name="Foster-Nyarko E."/>
            <person name="Jarju S."/>
            <person name="Secka A."/>
            <person name="Antonio M."/>
            <person name="Oren A."/>
            <person name="Chaudhuri R.R."/>
            <person name="La Ragione R."/>
            <person name="Hildebrand F."/>
            <person name="Pallen M.J."/>
        </authorList>
    </citation>
    <scope>NUCLEOTIDE SEQUENCE</scope>
    <source>
        <strain evidence="5">876</strain>
    </source>
</reference>
<dbReference type="InterPro" id="IPR050492">
    <property type="entry name" value="Bact_metal-bind_prot9"/>
</dbReference>